<dbReference type="Pfam" id="PF08351">
    <property type="entry name" value="TmcA_N"/>
    <property type="match status" value="1"/>
</dbReference>
<keyword evidence="5 9" id="KW-0547">Nucleotide-binding</keyword>
<feature type="domain" description="N-acetyltransferase" evidence="12">
    <location>
        <begin position="504"/>
        <end position="550"/>
    </location>
</feature>
<keyword evidence="8 9" id="KW-0012">Acyltransferase</keyword>
<evidence type="ECO:0000256" key="1">
    <source>
        <dbReference type="ARBA" id="ARBA00022490"/>
    </source>
</evidence>
<dbReference type="GO" id="GO:0002101">
    <property type="term" value="P:tRNA wobble cytosine modification"/>
    <property type="evidence" value="ECO:0007669"/>
    <property type="project" value="UniProtKB-UniRule"/>
</dbReference>
<evidence type="ECO:0000313" key="14">
    <source>
        <dbReference type="Proteomes" id="UP000694232"/>
    </source>
</evidence>
<dbReference type="PANTHER" id="PTHR10925:SF5">
    <property type="entry name" value="RNA CYTIDINE ACETYLTRANSFERASE"/>
    <property type="match status" value="1"/>
</dbReference>
<dbReference type="InterPro" id="IPR000182">
    <property type="entry name" value="GNAT_dom"/>
</dbReference>
<dbReference type="GO" id="GO:0005737">
    <property type="term" value="C:cytoplasm"/>
    <property type="evidence" value="ECO:0007669"/>
    <property type="project" value="UniProtKB-SubCell"/>
</dbReference>
<protein>
    <recommendedName>
        <fullName evidence="9">tRNA(Met) cytidine acetyltransferase TmcA</fullName>
        <ecNumber evidence="9">2.3.1.193</ecNumber>
    </recommendedName>
</protein>
<evidence type="ECO:0000256" key="8">
    <source>
        <dbReference type="ARBA" id="ARBA00023315"/>
    </source>
</evidence>
<reference evidence="13" key="1">
    <citation type="submission" date="2021-06" db="EMBL/GenBank/DDBJ databases">
        <title>Vibrio nov. sp., novel gut bacterium isolated from Yellow Sea oyster.</title>
        <authorList>
            <person name="Muhammad N."/>
            <person name="Nguyen T.H."/>
            <person name="Lee Y.-J."/>
            <person name="Ko J."/>
            <person name="Kim S.-G."/>
        </authorList>
    </citation>
    <scope>NUCLEOTIDE SEQUENCE</scope>
    <source>
        <strain evidence="13">OG9-811</strain>
    </source>
</reference>
<dbReference type="GO" id="GO:0051391">
    <property type="term" value="P:tRNA acetylation"/>
    <property type="evidence" value="ECO:0007669"/>
    <property type="project" value="UniProtKB-UniRule"/>
</dbReference>
<comment type="catalytic activity">
    <reaction evidence="9">
        <text>cytidine(34) in elongator tRNA(Met) + acetyl-CoA + ATP + H2O = N(4)-acetylcytidine(34) in elongator tRNA(Met) + ADP + phosphate + CoA + H(+)</text>
        <dbReference type="Rhea" id="RHEA:43788"/>
        <dbReference type="Rhea" id="RHEA-COMP:10693"/>
        <dbReference type="Rhea" id="RHEA-COMP:10694"/>
        <dbReference type="ChEBI" id="CHEBI:15377"/>
        <dbReference type="ChEBI" id="CHEBI:15378"/>
        <dbReference type="ChEBI" id="CHEBI:30616"/>
        <dbReference type="ChEBI" id="CHEBI:43474"/>
        <dbReference type="ChEBI" id="CHEBI:57287"/>
        <dbReference type="ChEBI" id="CHEBI:57288"/>
        <dbReference type="ChEBI" id="CHEBI:74900"/>
        <dbReference type="ChEBI" id="CHEBI:82748"/>
        <dbReference type="ChEBI" id="CHEBI:456216"/>
        <dbReference type="EC" id="2.3.1.193"/>
    </reaction>
</comment>
<organism evidence="13 14">
    <name type="scientific">Vibrio ostreae</name>
    <dbReference type="NCBI Taxonomy" id="2841925"/>
    <lineage>
        <taxon>Bacteria</taxon>
        <taxon>Pseudomonadati</taxon>
        <taxon>Pseudomonadota</taxon>
        <taxon>Gammaproteobacteria</taxon>
        <taxon>Vibrionales</taxon>
        <taxon>Vibrionaceae</taxon>
        <taxon>Vibrio</taxon>
    </lineage>
</organism>
<dbReference type="GO" id="GO:0000049">
    <property type="term" value="F:tRNA binding"/>
    <property type="evidence" value="ECO:0007669"/>
    <property type="project" value="UniProtKB-UniRule"/>
</dbReference>
<dbReference type="GO" id="GO:0005524">
    <property type="term" value="F:ATP binding"/>
    <property type="evidence" value="ECO:0007669"/>
    <property type="project" value="UniProtKB-UniRule"/>
</dbReference>
<dbReference type="Pfam" id="PF05127">
    <property type="entry name" value="NAT10_TcmA_helicase"/>
    <property type="match status" value="1"/>
</dbReference>
<dbReference type="PANTHER" id="PTHR10925">
    <property type="entry name" value="N-ACETYLTRANSFERASE 10"/>
    <property type="match status" value="1"/>
</dbReference>
<dbReference type="Pfam" id="PF13718">
    <property type="entry name" value="GNAT_acetyltr_2"/>
    <property type="match status" value="2"/>
</dbReference>
<feature type="domain" description="TcmA/NAT10 helicase" evidence="10">
    <location>
        <begin position="180"/>
        <end position="346"/>
    </location>
</feature>
<dbReference type="AlphaFoldDB" id="A0A975U5R0"/>
<comment type="similarity">
    <text evidence="9">Belongs to the TmcA family.</text>
</comment>
<feature type="binding site" evidence="9">
    <location>
        <position position="328"/>
    </location>
    <ligand>
        <name>ATP</name>
        <dbReference type="ChEBI" id="CHEBI:30616"/>
    </ligand>
</feature>
<keyword evidence="14" id="KW-1185">Reference proteome</keyword>
<dbReference type="RefSeq" id="WP_218561630.1">
    <property type="nucleotide sequence ID" value="NZ_CP076642.1"/>
</dbReference>
<evidence type="ECO:0000256" key="4">
    <source>
        <dbReference type="ARBA" id="ARBA00022694"/>
    </source>
</evidence>
<comment type="subcellular location">
    <subcellularLocation>
        <location evidence="9">Cytoplasm</location>
    </subcellularLocation>
</comment>
<dbReference type="FunFam" id="3.40.50.300:FF:001011">
    <property type="entry name" value="tRNA(Met) cytidine acetyltransferase TmcA"/>
    <property type="match status" value="1"/>
</dbReference>
<dbReference type="KEGG" id="vos:KNV97_04465"/>
<dbReference type="EC" id="2.3.1.193" evidence="9"/>
<evidence type="ECO:0000256" key="3">
    <source>
        <dbReference type="ARBA" id="ARBA00022679"/>
    </source>
</evidence>
<dbReference type="Proteomes" id="UP000694232">
    <property type="component" value="Chromosome 2"/>
</dbReference>
<dbReference type="InterPro" id="IPR032672">
    <property type="entry name" value="TmcA/NAT10/Kre33"/>
</dbReference>
<feature type="binding site" evidence="9">
    <location>
        <begin position="480"/>
        <end position="482"/>
    </location>
    <ligand>
        <name>acetyl-CoA</name>
        <dbReference type="ChEBI" id="CHEBI:57288"/>
    </ligand>
</feature>
<evidence type="ECO:0000259" key="11">
    <source>
        <dbReference type="Pfam" id="PF08351"/>
    </source>
</evidence>
<keyword evidence="3 9" id="KW-0808">Transferase</keyword>
<accession>A0A975U5R0</accession>
<dbReference type="EMBL" id="CP076642">
    <property type="protein sequence ID" value="QXO15670.1"/>
    <property type="molecule type" value="Genomic_DNA"/>
</dbReference>
<feature type="domain" description="TmcA/NAT10 N-terminal" evidence="11">
    <location>
        <begin position="11"/>
        <end position="115"/>
    </location>
</feature>
<evidence type="ECO:0000259" key="10">
    <source>
        <dbReference type="Pfam" id="PF05127"/>
    </source>
</evidence>
<feature type="binding site" evidence="9">
    <location>
        <position position="160"/>
    </location>
    <ligand>
        <name>ATP</name>
        <dbReference type="ChEBI" id="CHEBI:30616"/>
    </ligand>
</feature>
<proteinExistence type="inferred from homology"/>
<evidence type="ECO:0000313" key="13">
    <source>
        <dbReference type="EMBL" id="QXO15670.1"/>
    </source>
</evidence>
<comment type="function">
    <text evidence="9">Catalyzes the formation of N(4)-acetylcytidine (ac(4)C) at the wobble position of tRNA(Met), by using acetyl-CoA as an acetyl donor and ATP (or GTP).</text>
</comment>
<dbReference type="InterPro" id="IPR024914">
    <property type="entry name" value="tRNA_acetyltr_TmcA"/>
</dbReference>
<keyword evidence="4 9" id="KW-0819">tRNA processing</keyword>
<keyword evidence="7 9" id="KW-0694">RNA-binding</keyword>
<dbReference type="CDD" id="cd04301">
    <property type="entry name" value="NAT_SF"/>
    <property type="match status" value="1"/>
</dbReference>
<name>A0A975U5R0_9VIBR</name>
<dbReference type="GO" id="GO:1904812">
    <property type="term" value="P:rRNA acetylation involved in maturation of SSU-rRNA"/>
    <property type="evidence" value="ECO:0007669"/>
    <property type="project" value="TreeGrafter"/>
</dbReference>
<sequence length="686" mass="76161">MTISSADISHFLLQLSQQAKQQHCRFGVRIAATVPWHDSILADCLSDKSSVATVFQLGGEHVTHAEHVAFNKGQQFLGRECQLLICDVSAGLDANSFSAALGTLVGGGLLIVLGELPQKNSPATQWLNRCLDELPVITPRQLPLMPARQQRFGDIDFSQQNDAIDNVERVVSGHRKRPLVLTADRGRGKSSALGMAAARLMQSRNLHILVTAPSLASVAPLFRHAELGLQDAVIKRGEIRFGQSSVRFVAPDELINQTPDCDLLLVDEAAALPLPWLIALVDRYHRAVFSTTIHGYEGCGRGFTLKFLHWLQQERPQFRSQHIDQPIRWSLGDPLEAWHRRAFLLDYEFPALAADFSIAAVGYQQVSKQQLLQQPQLLSEIFSLLVNAHYQTSPNDLLHLLGDEAMSVYVAKSGQQEAKFGQQIVGCILAVREGGLNAELITQIQLGARRPRGQLAPVTLANQLGLTEAAQQACWRVMRIAVHPQCQQLGLGSQLLQHFIAHNPADYYATSFGATKHLIRFWLSNQFRAVKLGSQRDQASGCYSLLMVRASGGDWMSSAEQQFYQHLCYELKDSLQGLDTGLVQALMAARQSASSDQTVPYHLLSGYAHGGANYESVAVWIEQLLLALAPQQWLELSELMIAKVVQQRSWQECARRYHYTGRKQAEQDIRTELAKLLSNLHCKLTA</sequence>
<dbReference type="GO" id="GO:1990883">
    <property type="term" value="F:18S rRNA cytidine N-acetyltransferase activity"/>
    <property type="evidence" value="ECO:0007669"/>
    <property type="project" value="TreeGrafter"/>
</dbReference>
<keyword evidence="6 9" id="KW-0067">ATP-binding</keyword>
<gene>
    <name evidence="9" type="primary">tmcA</name>
    <name evidence="13" type="ORF">KNV97_04465</name>
</gene>
<keyword evidence="1 9" id="KW-0963">Cytoplasm</keyword>
<dbReference type="InterPro" id="IPR007807">
    <property type="entry name" value="TcmA/NAT10_helicase"/>
</dbReference>
<dbReference type="HAMAP" id="MF_01886">
    <property type="entry name" value="tRNA_acetyltr_TmcA"/>
    <property type="match status" value="1"/>
</dbReference>
<evidence type="ECO:0000259" key="12">
    <source>
        <dbReference type="Pfam" id="PF13718"/>
    </source>
</evidence>
<feature type="domain" description="N-acetyltransferase" evidence="12">
    <location>
        <begin position="381"/>
        <end position="501"/>
    </location>
</feature>
<evidence type="ECO:0000256" key="5">
    <source>
        <dbReference type="ARBA" id="ARBA00022741"/>
    </source>
</evidence>
<dbReference type="InterPro" id="IPR013562">
    <property type="entry name" value="TmcA/NAT10_N"/>
</dbReference>
<dbReference type="GO" id="GO:0051392">
    <property type="term" value="F:tRNA cytidine N4-acetyltransferase activity"/>
    <property type="evidence" value="ECO:0007669"/>
    <property type="project" value="UniProtKB-UniRule"/>
</dbReference>
<evidence type="ECO:0000256" key="7">
    <source>
        <dbReference type="ARBA" id="ARBA00022884"/>
    </source>
</evidence>
<evidence type="ECO:0000256" key="2">
    <source>
        <dbReference type="ARBA" id="ARBA00022555"/>
    </source>
</evidence>
<evidence type="ECO:0000256" key="9">
    <source>
        <dbReference type="HAMAP-Rule" id="MF_01886"/>
    </source>
</evidence>
<evidence type="ECO:0000256" key="6">
    <source>
        <dbReference type="ARBA" id="ARBA00022840"/>
    </source>
</evidence>
<keyword evidence="2 9" id="KW-0820">tRNA-binding</keyword>
<comment type="caution">
    <text evidence="9">Lacks conserved residue(s) required for the propagation of feature annotation.</text>
</comment>